<evidence type="ECO:0000256" key="1">
    <source>
        <dbReference type="SAM" id="Coils"/>
    </source>
</evidence>
<organism evidence="3 4">
    <name type="scientific">Arachis hypogaea</name>
    <name type="common">Peanut</name>
    <dbReference type="NCBI Taxonomy" id="3818"/>
    <lineage>
        <taxon>Eukaryota</taxon>
        <taxon>Viridiplantae</taxon>
        <taxon>Streptophyta</taxon>
        <taxon>Embryophyta</taxon>
        <taxon>Tracheophyta</taxon>
        <taxon>Spermatophyta</taxon>
        <taxon>Magnoliopsida</taxon>
        <taxon>eudicotyledons</taxon>
        <taxon>Gunneridae</taxon>
        <taxon>Pentapetalae</taxon>
        <taxon>rosids</taxon>
        <taxon>fabids</taxon>
        <taxon>Fabales</taxon>
        <taxon>Fabaceae</taxon>
        <taxon>Papilionoideae</taxon>
        <taxon>50 kb inversion clade</taxon>
        <taxon>dalbergioids sensu lato</taxon>
        <taxon>Dalbergieae</taxon>
        <taxon>Pterocarpus clade</taxon>
        <taxon>Arachis</taxon>
    </lineage>
</organism>
<dbReference type="PANTHER" id="PTHR34121:SF1">
    <property type="entry name" value="FILAMIN-A-INTERACTING PROTEIN 1"/>
    <property type="match status" value="1"/>
</dbReference>
<dbReference type="AlphaFoldDB" id="A0A444XU64"/>
<gene>
    <name evidence="3" type="ORF">Ahy_B09g099542</name>
</gene>
<feature type="region of interest" description="Disordered" evidence="2">
    <location>
        <begin position="622"/>
        <end position="679"/>
    </location>
</feature>
<protein>
    <submittedName>
        <fullName evidence="3">Uncharacterized protein</fullName>
    </submittedName>
</protein>
<dbReference type="Proteomes" id="UP000289738">
    <property type="component" value="Chromosome B09"/>
</dbReference>
<feature type="region of interest" description="Disordered" evidence="2">
    <location>
        <begin position="692"/>
        <end position="718"/>
    </location>
</feature>
<evidence type="ECO:0000313" key="4">
    <source>
        <dbReference type="Proteomes" id="UP000289738"/>
    </source>
</evidence>
<evidence type="ECO:0000256" key="2">
    <source>
        <dbReference type="SAM" id="MobiDB-lite"/>
    </source>
</evidence>
<dbReference type="PANTHER" id="PTHR34121">
    <property type="entry name" value="MYOSIN-11"/>
    <property type="match status" value="1"/>
</dbReference>
<feature type="coiled-coil region" evidence="1">
    <location>
        <begin position="404"/>
        <end position="466"/>
    </location>
</feature>
<reference evidence="3 4" key="1">
    <citation type="submission" date="2019-01" db="EMBL/GenBank/DDBJ databases">
        <title>Sequencing of cultivated peanut Arachis hypogaea provides insights into genome evolution and oil improvement.</title>
        <authorList>
            <person name="Chen X."/>
        </authorList>
    </citation>
    <scope>NUCLEOTIDE SEQUENCE [LARGE SCALE GENOMIC DNA]</scope>
    <source>
        <strain evidence="4">cv. Fuhuasheng</strain>
        <tissue evidence="3">Leaves</tissue>
    </source>
</reference>
<sequence>MSWLRSAMTKAVEVGNNTNLTRAVRNYADTVVQHAGQAVAEGAKILQDRIAARNYRSVAQTIKRLEEAAITYRGPERVELLRRWLVVLKEIDKLSRAADEGKEKTFEHHLGVEELKDNPRKPSLVLYYDSDFGGEPLNFRDVFLQSQALEGITLSMVNRRVNSFLFLRLSKLLMRKRFPFSWKCLDFKPFGAYLCETFCNAFILQLCLTGGKEVHNAIVSSLQDLATAFSGYQDEVLVKREELLQFAQGAIAGLKISSQAVRIDAEAFSLKKKLNKITSQGTEYQVDYKSAEETMATLEALKIALAQIRICSRLEGLLLKKKGLTNGDSPDVHAQKVDKLKVLTDSLANSAAKAEKRILDHRYRKVTQPPPPFSLFLTLNNDRVQKEEALKVRVAKDGEVSEKEKELTTEISGLQQRKEELEAELKKVNTSLASAQARLWNVREERDQFEEANNQIVEHLKTKEDELTKSIRSCNVEADVIKTWVNFLEDTWVLQRSNAEIYEKQVNDELESHEDYFVNLVIQLLAGYKVLIFLYRIGYRLEKVASSGDDEDTKLLSPRRNLEEEYLSYEAKIITTFSVVDNMKQQFYAQHEKISRKDEERVKELFDAIEKLRTKFEAIERPNLEIESPPEKSESPLAEKKLDDTPAASAPAPGTEILKTETEKRSKSPSAKGDDIFDHEAELAKLESEFGKVSQDYSGEEIGDWEFDELERELSSTK</sequence>
<feature type="compositionally biased region" description="Basic and acidic residues" evidence="2">
    <location>
        <begin position="622"/>
        <end position="644"/>
    </location>
</feature>
<dbReference type="EMBL" id="SDMP01000019">
    <property type="protein sequence ID" value="RYQ93273.1"/>
    <property type="molecule type" value="Genomic_DNA"/>
</dbReference>
<feature type="compositionally biased region" description="Basic and acidic residues" evidence="2">
    <location>
        <begin position="658"/>
        <end position="679"/>
    </location>
</feature>
<keyword evidence="4" id="KW-1185">Reference proteome</keyword>
<keyword evidence="1" id="KW-0175">Coiled coil</keyword>
<accession>A0A444XU64</accession>
<evidence type="ECO:0000313" key="3">
    <source>
        <dbReference type="EMBL" id="RYQ93273.1"/>
    </source>
</evidence>
<proteinExistence type="predicted"/>
<dbReference type="STRING" id="3818.A0A444XU64"/>
<feature type="compositionally biased region" description="Acidic residues" evidence="2">
    <location>
        <begin position="698"/>
        <end position="711"/>
    </location>
</feature>
<comment type="caution">
    <text evidence="3">The sequence shown here is derived from an EMBL/GenBank/DDBJ whole genome shotgun (WGS) entry which is preliminary data.</text>
</comment>
<name>A0A444XU64_ARAHY</name>